<feature type="binding site" evidence="15">
    <location>
        <position position="782"/>
    </location>
    <ligand>
        <name>Mg(2+)</name>
        <dbReference type="ChEBI" id="CHEBI:18420"/>
    </ligand>
</feature>
<dbReference type="InterPro" id="IPR002192">
    <property type="entry name" value="PPDK_AMP/ATP-bd"/>
</dbReference>
<dbReference type="InterPro" id="IPR040442">
    <property type="entry name" value="Pyrv_kinase-like_dom_sf"/>
</dbReference>
<evidence type="ECO:0000259" key="18">
    <source>
        <dbReference type="Pfam" id="PF02896"/>
    </source>
</evidence>
<feature type="binding site" evidence="14">
    <location>
        <position position="779"/>
    </location>
    <ligand>
        <name>substrate</name>
    </ligand>
</feature>
<evidence type="ECO:0000313" key="19">
    <source>
        <dbReference type="EMBL" id="AGH95111.1"/>
    </source>
</evidence>
<accession>M4VAR4</accession>
<evidence type="ECO:0000256" key="4">
    <source>
        <dbReference type="ARBA" id="ARBA00011994"/>
    </source>
</evidence>
<keyword evidence="20" id="KW-1185">Reference proteome</keyword>
<feature type="binding site" evidence="15">
    <location>
        <position position="758"/>
    </location>
    <ligand>
        <name>Mg(2+)</name>
        <dbReference type="ChEBI" id="CHEBI:18420"/>
    </ligand>
</feature>
<dbReference type="HOGENOM" id="CLU_015345_0_2_7"/>
<dbReference type="SUPFAM" id="SSF56059">
    <property type="entry name" value="Glutathione synthetase ATP-binding domain-like"/>
    <property type="match status" value="1"/>
</dbReference>
<dbReference type="Pfam" id="PF02896">
    <property type="entry name" value="PEP-utilizers_C"/>
    <property type="match status" value="1"/>
</dbReference>
<dbReference type="InterPro" id="IPR023151">
    <property type="entry name" value="PEP_util_CS"/>
</dbReference>
<keyword evidence="9 19" id="KW-0418">Kinase</keyword>
<name>M4VAR4_9BACT</name>
<dbReference type="InterPro" id="IPR000121">
    <property type="entry name" value="PEP_util_C"/>
</dbReference>
<keyword evidence="6" id="KW-0808">Transferase</keyword>
<dbReference type="GO" id="GO:0046872">
    <property type="term" value="F:metal ion binding"/>
    <property type="evidence" value="ECO:0007669"/>
    <property type="project" value="UniProtKB-UniRule"/>
</dbReference>
<protein>
    <recommendedName>
        <fullName evidence="5 12">Pyruvate, phosphate dikinase</fullName>
        <ecNumber evidence="4 12">2.7.9.1</ecNumber>
    </recommendedName>
</protein>
<comment type="catalytic activity">
    <reaction evidence="12">
        <text>pyruvate + phosphate + ATP = phosphoenolpyruvate + AMP + diphosphate + H(+)</text>
        <dbReference type="Rhea" id="RHEA:10756"/>
        <dbReference type="ChEBI" id="CHEBI:15361"/>
        <dbReference type="ChEBI" id="CHEBI:15378"/>
        <dbReference type="ChEBI" id="CHEBI:30616"/>
        <dbReference type="ChEBI" id="CHEBI:33019"/>
        <dbReference type="ChEBI" id="CHEBI:43474"/>
        <dbReference type="ChEBI" id="CHEBI:58702"/>
        <dbReference type="ChEBI" id="CHEBI:456215"/>
        <dbReference type="EC" id="2.7.9.1"/>
    </reaction>
</comment>
<dbReference type="InterPro" id="IPR013815">
    <property type="entry name" value="ATP_grasp_subdomain_1"/>
</dbReference>
<evidence type="ECO:0000256" key="7">
    <source>
        <dbReference type="ARBA" id="ARBA00022723"/>
    </source>
</evidence>
<reference evidence="19 20" key="1">
    <citation type="journal article" date="2013" name="ISME J.">
        <title>By their genes ye shall know them: genomic signatures of predatory bacteria.</title>
        <authorList>
            <person name="Pasternak Z."/>
            <person name="Pietrokovski S."/>
            <person name="Rotem O."/>
            <person name="Gophna U."/>
            <person name="Lurie-Weinberger M.N."/>
            <person name="Jurkevitch E."/>
        </authorList>
    </citation>
    <scope>NUCLEOTIDE SEQUENCE [LARGE SCALE GENOMIC DNA]</scope>
    <source>
        <strain evidence="19 20">JSS</strain>
    </source>
</reference>
<evidence type="ECO:0000256" key="15">
    <source>
        <dbReference type="PIRSR" id="PIRSR000853-3"/>
    </source>
</evidence>
<dbReference type="RefSeq" id="WP_015469601.1">
    <property type="nucleotide sequence ID" value="NC_020813.1"/>
</dbReference>
<feature type="active site" description="Tele-phosphohistidine intermediate" evidence="13">
    <location>
        <position position="469"/>
    </location>
</feature>
<dbReference type="InterPro" id="IPR015813">
    <property type="entry name" value="Pyrv/PenolPyrv_kinase-like_dom"/>
</dbReference>
<dbReference type="InterPro" id="IPR008279">
    <property type="entry name" value="PEP-util_enz_mobile_dom"/>
</dbReference>
<keyword evidence="8" id="KW-0547">Nucleotide-binding</keyword>
<comment type="function">
    <text evidence="2">Catalyzes the reversible phosphorylation of pyruvate and phosphate.</text>
</comment>
<dbReference type="PATRIC" id="fig|1184267.3.peg.904"/>
<dbReference type="SUPFAM" id="SSF51621">
    <property type="entry name" value="Phosphoenolpyruvate/pyruvate domain"/>
    <property type="match status" value="1"/>
</dbReference>
<feature type="binding site" evidence="14">
    <location>
        <position position="575"/>
    </location>
    <ligand>
        <name>substrate</name>
    </ligand>
</feature>
<dbReference type="NCBIfam" id="TIGR01828">
    <property type="entry name" value="pyru_phos_dikin"/>
    <property type="match status" value="1"/>
</dbReference>
<evidence type="ECO:0000256" key="13">
    <source>
        <dbReference type="PIRSR" id="PIRSR000853-1"/>
    </source>
</evidence>
<evidence type="ECO:0000256" key="5">
    <source>
        <dbReference type="ARBA" id="ARBA00020138"/>
    </source>
</evidence>
<feature type="domain" description="PEP-utilising enzyme C-terminal" evidence="18">
    <location>
        <begin position="534"/>
        <end position="882"/>
    </location>
</feature>
<dbReference type="GO" id="GO:0005524">
    <property type="term" value="F:ATP binding"/>
    <property type="evidence" value="ECO:0007669"/>
    <property type="project" value="UniProtKB-UniRule"/>
</dbReference>
<comment type="similarity">
    <text evidence="3 12">Belongs to the PEP-utilizing enzyme family.</text>
</comment>
<dbReference type="Gene3D" id="3.30.1490.20">
    <property type="entry name" value="ATP-grasp fold, A domain"/>
    <property type="match status" value="1"/>
</dbReference>
<dbReference type="STRING" id="1184267.A11Q_895"/>
<evidence type="ECO:0000259" key="16">
    <source>
        <dbReference type="Pfam" id="PF00391"/>
    </source>
</evidence>
<evidence type="ECO:0000256" key="3">
    <source>
        <dbReference type="ARBA" id="ARBA00007837"/>
    </source>
</evidence>
<feature type="domain" description="Pyruvate phosphate dikinase AMP/ATP-binding" evidence="17">
    <location>
        <begin position="318"/>
        <end position="373"/>
    </location>
</feature>
<dbReference type="Gene3D" id="1.10.189.10">
    <property type="entry name" value="Pyruvate Phosphate Dikinase, domain 2"/>
    <property type="match status" value="1"/>
</dbReference>
<dbReference type="InterPro" id="IPR018274">
    <property type="entry name" value="PEP_util_AS"/>
</dbReference>
<dbReference type="Gene3D" id="3.20.20.60">
    <property type="entry name" value="Phosphoenolpyruvate-binding domains"/>
    <property type="match status" value="1"/>
</dbReference>
<dbReference type="PROSITE" id="PS00742">
    <property type="entry name" value="PEP_ENZYMES_2"/>
    <property type="match status" value="1"/>
</dbReference>
<evidence type="ECO:0000256" key="2">
    <source>
        <dbReference type="ARBA" id="ARBA00003144"/>
    </source>
</evidence>
<evidence type="ECO:0000313" key="20">
    <source>
        <dbReference type="Proteomes" id="UP000012040"/>
    </source>
</evidence>
<dbReference type="Gene3D" id="3.50.30.10">
    <property type="entry name" value="Phosphohistidine domain"/>
    <property type="match status" value="1"/>
</dbReference>
<dbReference type="GO" id="GO:0016301">
    <property type="term" value="F:kinase activity"/>
    <property type="evidence" value="ECO:0007669"/>
    <property type="project" value="UniProtKB-UniRule"/>
</dbReference>
<dbReference type="EMBL" id="CP003537">
    <property type="protein sequence ID" value="AGH95111.1"/>
    <property type="molecule type" value="Genomic_DNA"/>
</dbReference>
<dbReference type="PANTHER" id="PTHR22931:SF9">
    <property type="entry name" value="PYRUVATE, PHOSPHATE DIKINASE 1, CHLOROPLASTIC"/>
    <property type="match status" value="1"/>
</dbReference>
<feature type="binding site" evidence="14">
    <location>
        <position position="758"/>
    </location>
    <ligand>
        <name>substrate</name>
    </ligand>
</feature>
<keyword evidence="10" id="KW-0067">ATP-binding</keyword>
<gene>
    <name evidence="19" type="ORF">A11Q_895</name>
</gene>
<dbReference type="Proteomes" id="UP000012040">
    <property type="component" value="Chromosome"/>
</dbReference>
<dbReference type="InterPro" id="IPR036637">
    <property type="entry name" value="Phosphohistidine_dom_sf"/>
</dbReference>
<dbReference type="Gene3D" id="1.20.80.30">
    <property type="match status" value="1"/>
</dbReference>
<dbReference type="SUPFAM" id="SSF52009">
    <property type="entry name" value="Phosphohistidine domain"/>
    <property type="match status" value="1"/>
</dbReference>
<evidence type="ECO:0000256" key="6">
    <source>
        <dbReference type="ARBA" id="ARBA00022679"/>
    </source>
</evidence>
<comment type="cofactor">
    <cofactor evidence="1 12 15">
        <name>Mg(2+)</name>
        <dbReference type="ChEBI" id="CHEBI:18420"/>
    </cofactor>
</comment>
<dbReference type="NCBIfam" id="NF004531">
    <property type="entry name" value="PRK05878.1"/>
    <property type="match status" value="1"/>
</dbReference>
<dbReference type="eggNOG" id="COG0574">
    <property type="taxonomic scope" value="Bacteria"/>
</dbReference>
<evidence type="ECO:0000256" key="11">
    <source>
        <dbReference type="ARBA" id="ARBA00022842"/>
    </source>
</evidence>
<dbReference type="InterPro" id="IPR010121">
    <property type="entry name" value="Pyruvate_phosphate_dikinase"/>
</dbReference>
<feature type="active site" description="Proton donor" evidence="13">
    <location>
        <position position="844"/>
    </location>
</feature>
<dbReference type="Pfam" id="PF00391">
    <property type="entry name" value="PEP-utilizers"/>
    <property type="match status" value="1"/>
</dbReference>
<feature type="domain" description="PEP-utilising enzyme mobile" evidence="16">
    <location>
        <begin position="436"/>
        <end position="517"/>
    </location>
</feature>
<dbReference type="EC" id="2.7.9.1" evidence="4 12"/>
<keyword evidence="11 15" id="KW-0460">Magnesium</keyword>
<dbReference type="Pfam" id="PF01326">
    <property type="entry name" value="PPDK_N"/>
    <property type="match status" value="3"/>
</dbReference>
<evidence type="ECO:0000256" key="8">
    <source>
        <dbReference type="ARBA" id="ARBA00022741"/>
    </source>
</evidence>
<dbReference type="Gene3D" id="3.30.470.20">
    <property type="entry name" value="ATP-grasp fold, B domain"/>
    <property type="match status" value="1"/>
</dbReference>
<proteinExistence type="inferred from homology"/>
<evidence type="ECO:0000256" key="9">
    <source>
        <dbReference type="ARBA" id="ARBA00022777"/>
    </source>
</evidence>
<feature type="binding site" evidence="14">
    <location>
        <position position="780"/>
    </location>
    <ligand>
        <name>substrate</name>
    </ligand>
</feature>
<feature type="domain" description="Pyruvate phosphate dikinase AMP/ATP-binding" evidence="17">
    <location>
        <begin position="34"/>
        <end position="72"/>
    </location>
</feature>
<dbReference type="GO" id="GO:0050242">
    <property type="term" value="F:pyruvate, phosphate dikinase activity"/>
    <property type="evidence" value="ECO:0007669"/>
    <property type="project" value="UniProtKB-UniRule"/>
</dbReference>
<feature type="domain" description="Pyruvate phosphate dikinase AMP/ATP-binding" evidence="17">
    <location>
        <begin position="80"/>
        <end position="311"/>
    </location>
</feature>
<organism evidence="19 20">
    <name type="scientific">Pseudobdellovibrio exovorus JSS</name>
    <dbReference type="NCBI Taxonomy" id="1184267"/>
    <lineage>
        <taxon>Bacteria</taxon>
        <taxon>Pseudomonadati</taxon>
        <taxon>Bdellovibrionota</taxon>
        <taxon>Bdellovibrionia</taxon>
        <taxon>Bdellovibrionales</taxon>
        <taxon>Pseudobdellovibrionaceae</taxon>
        <taxon>Pseudobdellovibrio</taxon>
    </lineage>
</organism>
<evidence type="ECO:0000256" key="1">
    <source>
        <dbReference type="ARBA" id="ARBA00001946"/>
    </source>
</evidence>
<dbReference type="PIRSF" id="PIRSF000853">
    <property type="entry name" value="PPDK"/>
    <property type="match status" value="1"/>
</dbReference>
<evidence type="ECO:0000259" key="17">
    <source>
        <dbReference type="Pfam" id="PF01326"/>
    </source>
</evidence>
<feature type="binding site" evidence="14">
    <location>
        <position position="781"/>
    </location>
    <ligand>
        <name>substrate</name>
    </ligand>
</feature>
<feature type="binding site" evidence="14">
    <location>
        <position position="782"/>
    </location>
    <ligand>
        <name>substrate</name>
    </ligand>
</feature>
<dbReference type="eggNOG" id="COG1080">
    <property type="taxonomic scope" value="Bacteria"/>
</dbReference>
<feature type="binding site" evidence="14">
    <location>
        <position position="631"/>
    </location>
    <ligand>
        <name>substrate</name>
    </ligand>
</feature>
<dbReference type="KEGG" id="bex:A11Q_895"/>
<evidence type="ECO:0000256" key="14">
    <source>
        <dbReference type="PIRSR" id="PIRSR000853-2"/>
    </source>
</evidence>
<keyword evidence="19" id="KW-0670">Pyruvate</keyword>
<dbReference type="AlphaFoldDB" id="M4VAR4"/>
<dbReference type="PROSITE" id="PS00370">
    <property type="entry name" value="PEP_ENZYMES_PHOS_SITE"/>
    <property type="match status" value="1"/>
</dbReference>
<evidence type="ECO:0000256" key="10">
    <source>
        <dbReference type="ARBA" id="ARBA00022840"/>
    </source>
</evidence>
<evidence type="ECO:0000256" key="12">
    <source>
        <dbReference type="PIRNR" id="PIRNR000853"/>
    </source>
</evidence>
<dbReference type="PANTHER" id="PTHR22931">
    <property type="entry name" value="PHOSPHOENOLPYRUVATE DIKINASE-RELATED"/>
    <property type="match status" value="1"/>
</dbReference>
<sequence>MQTSTQNKTNLEVPKKFVYYFAAGEAEGNATMKNVLGGKGANLAEMTSIGLNVPPGFTISTDICAHFYAEGGKLPDWVKPSVLEALTKMEAKIGKKFGDVENPLLVSVRSGARASMPGMMDTILNLGLNDQTVEGLAKSSNNPRFAWDSYRRFIQMYSDVVLEMNSSLLEVTLEDLKAEKGVHNDTELTAEDLKSLVKKFKALVQQMTGKSFPNDPLEQLWGAVSAVFRSWNTPRAITYRELHDIPADWGTAVNVQSMVFGNLGEDSATGVAFTRNPSTGERKFYGEFLVNAQGEDVVAGIRTPQPISLLKEVMPQAYKELEDNYFKLENYFKDMQDIEFTIERNKLWMLQTRNGKRTAKAALQIACDMIDEKMITEEEAILRIDPASLDQLLHPTLDPQAQKTILAKGLPASPGGVCGQVVFTPEDAVELKEKGQKVILVRVETSPEDIAGMVAAQGILTSRGGMTSHAAVVARGMGKCCVAGCSEVEVNYTNETFKAKGYVIKKGDIITLDGSTGEIYLGEVKTIEPKLDGAFSRLMAIADRVRRLKVRANADTPTDAKTARDFGAEGIGLCRTEHMFFGEDRIDAVREMIIAETSNEREKALVKLLPMQREDFYQLFKIMDGFPVTIRLLDPPLHEFVPHSDSEIAELAKRINYDENRLKHKIHSLHEFNPMLGHRGCRLAITYPEIYQMQARAIAEAAAQFVKEGKKLVPEIMIPLVATAKELEILREQTVAVVEQVQKEQNVKYDYQVGTMIELPRAAVTAHEIARHADFFSFGTNDLTQTTLGLSRDDSSRFLGSYVSHGILPKDPFVSIDQIGVGTLVKTGVDLGRQAKGNLKIGVCGEHGGDPSSIQFFENVNLDYVSCSPYRVPIARLAAARSKLQRSH</sequence>
<keyword evidence="7 15" id="KW-0479">Metal-binding</keyword>